<proteinExistence type="predicted"/>
<keyword evidence="1" id="KW-0472">Membrane</keyword>
<comment type="caution">
    <text evidence="2">The sequence shown here is derived from an EMBL/GenBank/DDBJ whole genome shotgun (WGS) entry which is preliminary data.</text>
</comment>
<evidence type="ECO:0000313" key="3">
    <source>
        <dbReference type="Proteomes" id="UP000230078"/>
    </source>
</evidence>
<dbReference type="Pfam" id="PF18895">
    <property type="entry name" value="T4SS_pilin"/>
    <property type="match status" value="1"/>
</dbReference>
<keyword evidence="1" id="KW-0812">Transmembrane</keyword>
<name>A0A2M7V2F3_9BACT</name>
<evidence type="ECO:0000313" key="2">
    <source>
        <dbReference type="EMBL" id="PIZ92609.1"/>
    </source>
</evidence>
<dbReference type="Proteomes" id="UP000230078">
    <property type="component" value="Unassembled WGS sequence"/>
</dbReference>
<feature type="transmembrane region" description="Helical" evidence="1">
    <location>
        <begin position="376"/>
        <end position="400"/>
    </location>
</feature>
<protein>
    <submittedName>
        <fullName evidence="2">Uncharacterized protein</fullName>
    </submittedName>
</protein>
<dbReference type="InterPro" id="IPR043993">
    <property type="entry name" value="T4SS_pilin"/>
</dbReference>
<evidence type="ECO:0000256" key="1">
    <source>
        <dbReference type="SAM" id="Phobius"/>
    </source>
</evidence>
<dbReference type="AlphaFoldDB" id="A0A2M7V2F3"/>
<keyword evidence="1" id="KW-1133">Transmembrane helix</keyword>
<reference evidence="3" key="1">
    <citation type="submission" date="2017-09" db="EMBL/GenBank/DDBJ databases">
        <title>Depth-based differentiation of microbial function through sediment-hosted aquifers and enrichment of novel symbionts in the deep terrestrial subsurface.</title>
        <authorList>
            <person name="Probst A.J."/>
            <person name="Ladd B."/>
            <person name="Jarett J.K."/>
            <person name="Geller-Mcgrath D.E."/>
            <person name="Sieber C.M.K."/>
            <person name="Emerson J.B."/>
            <person name="Anantharaman K."/>
            <person name="Thomas B.C."/>
            <person name="Malmstrom R."/>
            <person name="Stieglmeier M."/>
            <person name="Klingl A."/>
            <person name="Woyke T."/>
            <person name="Ryan C.M."/>
            <person name="Banfield J.F."/>
        </authorList>
    </citation>
    <scope>NUCLEOTIDE SEQUENCE [LARGE SCALE GENOMIC DNA]</scope>
</reference>
<accession>A0A2M7V2F3</accession>
<dbReference type="EMBL" id="PFPI01000054">
    <property type="protein sequence ID" value="PIZ92609.1"/>
    <property type="molecule type" value="Genomic_DNA"/>
</dbReference>
<sequence length="450" mass="49586">MFFPSDDARALASIPTTCKNIPGQSSDVQIGHYFAFINQPITLQEREQFLNTDGADIPPIKYVDSFDCIYKANTSGYITFADLLSSHLIPMDWQQNHPNFLTNYYWPELRTGKYGVNDPDHQFELLLSTYFNIKPPVAPAAGVNDAIKARIFYTIRDGNQEKGYLFFLGDTEHQVAISLGTWSGKVITISKGEKKTFKVELTTDVTGVKITCENCADQAIIISPSSENTPNVVLLTLDETKIKTPLIILKAQKGAFVDQYSLTVNIVDVECSALSEGECATNSFCFSFEKECIAKTRNIECVKVPKALCGTKEGSSYCTYLEATNTCTDYLSSAYQSSYKPPNAGDYKGPLPPCAFDGSCRNVNDLIQLFINFGKMTLGIVGSAALIFFVYGGFMMIISAGNAERVKKGRDILVAAIVGIVIAFSAYALINFVLDALNVSEDFRVIEEIK</sequence>
<organism evidence="2 3">
    <name type="scientific">Candidatus Magasanikbacteria bacterium CG_4_10_14_0_2_um_filter_41_31</name>
    <dbReference type="NCBI Taxonomy" id="1974639"/>
    <lineage>
        <taxon>Bacteria</taxon>
        <taxon>Candidatus Magasanikiibacteriota</taxon>
    </lineage>
</organism>
<gene>
    <name evidence="2" type="ORF">COX83_03920</name>
</gene>
<feature type="transmembrane region" description="Helical" evidence="1">
    <location>
        <begin position="412"/>
        <end position="434"/>
    </location>
</feature>